<name>A0A1U9UV06_CUPNE</name>
<dbReference type="InterPro" id="IPR043504">
    <property type="entry name" value="Peptidase_S1_PA_chymotrypsin"/>
</dbReference>
<dbReference type="Gene3D" id="2.40.10.10">
    <property type="entry name" value="Trypsin-like serine proteases"/>
    <property type="match status" value="2"/>
</dbReference>
<dbReference type="PRINTS" id="PR00722">
    <property type="entry name" value="CHYMOTRYPSIN"/>
</dbReference>
<feature type="domain" description="Peptidase S1" evidence="1">
    <location>
        <begin position="166"/>
        <end position="385"/>
    </location>
</feature>
<dbReference type="SUPFAM" id="SSF50494">
    <property type="entry name" value="Trypsin-like serine proteases"/>
    <property type="match status" value="1"/>
</dbReference>
<dbReference type="AlphaFoldDB" id="A0A1U9UV06"/>
<dbReference type="Pfam" id="PF00089">
    <property type="entry name" value="Trypsin"/>
    <property type="match status" value="1"/>
</dbReference>
<accession>A0A1U9UV06</accession>
<dbReference type="GO" id="GO:0004252">
    <property type="term" value="F:serine-type endopeptidase activity"/>
    <property type="evidence" value="ECO:0007669"/>
    <property type="project" value="InterPro"/>
</dbReference>
<dbReference type="SMART" id="SM00020">
    <property type="entry name" value="Tryp_SPc"/>
    <property type="match status" value="1"/>
</dbReference>
<dbReference type="Proteomes" id="UP000189627">
    <property type="component" value="Chromosome 2"/>
</dbReference>
<protein>
    <recommendedName>
        <fullName evidence="1">Peptidase S1 domain-containing protein</fullName>
    </recommendedName>
</protein>
<sequence length="385" mass="41697">MAYQSSSSLVFLVMVGLLTIPSKSRADDEPVKLRILAKESAPLSIVWAVRQANTEVAFSTMRRPSAPEQYQQTIASIEFSPDYVQPGPYFVEISTTGAKPKLSLTSDDGKTLPISNNYGTKVLIRGQPGKRYYLKASYNNQKPSSIFNVSLTKAPLLYAAYVEGYIAGGSQTSGYKNVGAIVLNGEMHCTGTLVSKRTVLTAAHCLHGYDPKMMVFVLGSNYQYPDAGGGPFKVTEVKFPDGKDGSFSFNAKTLEDDIGILYLSQDVGTPPATMYQSSPTWDDIRDKKISLLFVGFGFNVVAGDQVGLGIKREGQWQISRVNPKTIQFSVPGKNTCHGDSGGPAFVESGNMLRLAAVTSGGDSACTQGIETRVDAYQPWLNGKFR</sequence>
<dbReference type="PANTHER" id="PTHR24260">
    <property type="match status" value="1"/>
</dbReference>
<gene>
    <name evidence="2" type="ORF">BJN34_21915</name>
</gene>
<proteinExistence type="predicted"/>
<dbReference type="InterPro" id="IPR018114">
    <property type="entry name" value="TRYPSIN_HIS"/>
</dbReference>
<dbReference type="PANTHER" id="PTHR24260:SF136">
    <property type="entry name" value="GH08193P-RELATED"/>
    <property type="match status" value="1"/>
</dbReference>
<dbReference type="InterPro" id="IPR001314">
    <property type="entry name" value="Peptidase_S1A"/>
</dbReference>
<evidence type="ECO:0000259" key="1">
    <source>
        <dbReference type="PROSITE" id="PS50240"/>
    </source>
</evidence>
<dbReference type="KEGG" id="cuh:BJN34_21915"/>
<reference evidence="3" key="1">
    <citation type="submission" date="2017-02" db="EMBL/GenBank/DDBJ databases">
        <title>Complete genome sequence of Cupriavidus necator strain NH9, a 3-chlorobenzoate degrader.</title>
        <authorList>
            <person name="Moriuchi R."/>
            <person name="Dohra H."/>
            <person name="Ogawa N."/>
        </authorList>
    </citation>
    <scope>NUCLEOTIDE SEQUENCE [LARGE SCALE GENOMIC DNA]</scope>
    <source>
        <strain evidence="3">NH9</strain>
    </source>
</reference>
<dbReference type="InterPro" id="IPR009003">
    <property type="entry name" value="Peptidase_S1_PA"/>
</dbReference>
<evidence type="ECO:0000313" key="3">
    <source>
        <dbReference type="Proteomes" id="UP000189627"/>
    </source>
</evidence>
<organism evidence="2 3">
    <name type="scientific">Cupriavidus necator</name>
    <name type="common">Alcaligenes eutrophus</name>
    <name type="synonym">Ralstonia eutropha</name>
    <dbReference type="NCBI Taxonomy" id="106590"/>
    <lineage>
        <taxon>Bacteria</taxon>
        <taxon>Pseudomonadati</taxon>
        <taxon>Pseudomonadota</taxon>
        <taxon>Betaproteobacteria</taxon>
        <taxon>Burkholderiales</taxon>
        <taxon>Burkholderiaceae</taxon>
        <taxon>Cupriavidus</taxon>
    </lineage>
</organism>
<dbReference type="PROSITE" id="PS50240">
    <property type="entry name" value="TRYPSIN_DOM"/>
    <property type="match status" value="1"/>
</dbReference>
<dbReference type="InterPro" id="IPR051333">
    <property type="entry name" value="CLIP_Serine_Protease"/>
</dbReference>
<dbReference type="GO" id="GO:0006508">
    <property type="term" value="P:proteolysis"/>
    <property type="evidence" value="ECO:0007669"/>
    <property type="project" value="InterPro"/>
</dbReference>
<dbReference type="RefSeq" id="WP_164704916.1">
    <property type="nucleotide sequence ID" value="NZ_CP017758.1"/>
</dbReference>
<evidence type="ECO:0000313" key="2">
    <source>
        <dbReference type="EMBL" id="AQV96526.1"/>
    </source>
</evidence>
<dbReference type="EMBL" id="CP017758">
    <property type="protein sequence ID" value="AQV96526.1"/>
    <property type="molecule type" value="Genomic_DNA"/>
</dbReference>
<dbReference type="InterPro" id="IPR001254">
    <property type="entry name" value="Trypsin_dom"/>
</dbReference>
<dbReference type="PROSITE" id="PS00134">
    <property type="entry name" value="TRYPSIN_HIS"/>
    <property type="match status" value="1"/>
</dbReference>